<dbReference type="AlphaFoldDB" id="A0AAW6TZD2"/>
<evidence type="ECO:0000256" key="4">
    <source>
        <dbReference type="ARBA" id="ARBA00025742"/>
    </source>
</evidence>
<dbReference type="InterPro" id="IPR050884">
    <property type="entry name" value="CNP_phosphodiesterase-III"/>
</dbReference>
<accession>A0AAW6TZD2</accession>
<dbReference type="Gene3D" id="3.60.21.10">
    <property type="match status" value="1"/>
</dbReference>
<evidence type="ECO:0000256" key="2">
    <source>
        <dbReference type="ARBA" id="ARBA00022801"/>
    </source>
</evidence>
<gene>
    <name evidence="6" type="ORF">QJ522_18195</name>
</gene>
<proteinExistence type="inferred from homology"/>
<dbReference type="PANTHER" id="PTHR42988:SF2">
    <property type="entry name" value="CYCLIC NUCLEOTIDE PHOSPHODIESTERASE CBUA0032-RELATED"/>
    <property type="match status" value="1"/>
</dbReference>
<evidence type="ECO:0000313" key="7">
    <source>
        <dbReference type="Proteomes" id="UP001431776"/>
    </source>
</evidence>
<evidence type="ECO:0000256" key="1">
    <source>
        <dbReference type="ARBA" id="ARBA00022723"/>
    </source>
</evidence>
<name>A0AAW6TZD2_9BACT</name>
<comment type="similarity">
    <text evidence="4">Belongs to the cyclic nucleotide phosphodiesterase class-III family.</text>
</comment>
<dbReference type="Pfam" id="PF00149">
    <property type="entry name" value="Metallophos"/>
    <property type="match status" value="1"/>
</dbReference>
<dbReference type="NCBIfam" id="TIGR01409">
    <property type="entry name" value="TAT_signal_seq"/>
    <property type="match status" value="1"/>
</dbReference>
<comment type="caution">
    <text evidence="6">The sequence shown here is derived from an EMBL/GenBank/DDBJ whole genome shotgun (WGS) entry which is preliminary data.</text>
</comment>
<reference evidence="6" key="1">
    <citation type="submission" date="2023-05" db="EMBL/GenBank/DDBJ databases">
        <title>Anaerotaeda fermentans gen. nov., sp. nov., a novel anaerobic planctomycete of the new family within the order Sedimentisphaerales isolated from Taman Peninsula, Russia.</title>
        <authorList>
            <person name="Khomyakova M.A."/>
            <person name="Merkel A.Y."/>
            <person name="Slobodkin A.I."/>
        </authorList>
    </citation>
    <scope>NUCLEOTIDE SEQUENCE</scope>
    <source>
        <strain evidence="6">M17dextr</strain>
    </source>
</reference>
<dbReference type="InterPro" id="IPR019546">
    <property type="entry name" value="TAT_signal_bac_arc"/>
</dbReference>
<dbReference type="InterPro" id="IPR004843">
    <property type="entry name" value="Calcineurin-like_PHP"/>
</dbReference>
<protein>
    <submittedName>
        <fullName evidence="6">Metallophosphoesterase</fullName>
    </submittedName>
</protein>
<keyword evidence="2" id="KW-0378">Hydrolase</keyword>
<dbReference type="EMBL" id="JASCXX010000027">
    <property type="protein sequence ID" value="MDI6450997.1"/>
    <property type="molecule type" value="Genomic_DNA"/>
</dbReference>
<dbReference type="InterPro" id="IPR029052">
    <property type="entry name" value="Metallo-depent_PP-like"/>
</dbReference>
<keyword evidence="3" id="KW-0408">Iron</keyword>
<feature type="domain" description="Calcineurin-like phosphoesterase" evidence="5">
    <location>
        <begin position="48"/>
        <end position="239"/>
    </location>
</feature>
<keyword evidence="1" id="KW-0479">Metal-binding</keyword>
<organism evidence="6 7">
    <name type="scientific">Anaerobaca lacustris</name>
    <dbReference type="NCBI Taxonomy" id="3044600"/>
    <lineage>
        <taxon>Bacteria</taxon>
        <taxon>Pseudomonadati</taxon>
        <taxon>Planctomycetota</taxon>
        <taxon>Phycisphaerae</taxon>
        <taxon>Sedimentisphaerales</taxon>
        <taxon>Anaerobacaceae</taxon>
        <taxon>Anaerobaca</taxon>
    </lineage>
</organism>
<dbReference type="PROSITE" id="PS51318">
    <property type="entry name" value="TAT"/>
    <property type="match status" value="1"/>
</dbReference>
<dbReference type="Proteomes" id="UP001431776">
    <property type="component" value="Unassembled WGS sequence"/>
</dbReference>
<sequence length="301" mass="32924">MTMRSDLRLNRREFLAAGTAALATGALGLPGCATKPSSYAPAPASRWALLADTHIAADPDDHSGEFYPHRHMAKVVEHALANPPEGMVIAGDVARLQGLADDYVQVRKLLSPLDSKVPVYMALGNHDDRANILAEFTNPPGRIQPVKNKHVTIVDAGPVRLVLLDSLWKVNETPGLLGKAQRDWLKAYLAESDETPLLLCFHHSLRDSDGDLLDSPRLFEIIEPVRKVKALVYGHSHDYLYAVHEGIHLINLPAVGYSFRAEMPLGWVEANLTARGGDFTLHAVAGNTDIDGQVTSLTWRT</sequence>
<dbReference type="GO" id="GO:0046872">
    <property type="term" value="F:metal ion binding"/>
    <property type="evidence" value="ECO:0007669"/>
    <property type="project" value="UniProtKB-KW"/>
</dbReference>
<dbReference type="PANTHER" id="PTHR42988">
    <property type="entry name" value="PHOSPHOHYDROLASE"/>
    <property type="match status" value="1"/>
</dbReference>
<dbReference type="RefSeq" id="WP_349246406.1">
    <property type="nucleotide sequence ID" value="NZ_JASCXX010000027.1"/>
</dbReference>
<dbReference type="GO" id="GO:0016787">
    <property type="term" value="F:hydrolase activity"/>
    <property type="evidence" value="ECO:0007669"/>
    <property type="project" value="UniProtKB-KW"/>
</dbReference>
<keyword evidence="7" id="KW-1185">Reference proteome</keyword>
<evidence type="ECO:0000259" key="5">
    <source>
        <dbReference type="Pfam" id="PF00149"/>
    </source>
</evidence>
<dbReference type="InterPro" id="IPR006311">
    <property type="entry name" value="TAT_signal"/>
</dbReference>
<evidence type="ECO:0000256" key="3">
    <source>
        <dbReference type="ARBA" id="ARBA00023004"/>
    </source>
</evidence>
<evidence type="ECO:0000313" key="6">
    <source>
        <dbReference type="EMBL" id="MDI6450997.1"/>
    </source>
</evidence>
<dbReference type="SUPFAM" id="SSF56300">
    <property type="entry name" value="Metallo-dependent phosphatases"/>
    <property type="match status" value="1"/>
</dbReference>